<dbReference type="Gene3D" id="3.30.1330.60">
    <property type="entry name" value="OmpA-like domain"/>
    <property type="match status" value="1"/>
</dbReference>
<evidence type="ECO:0000313" key="7">
    <source>
        <dbReference type="Proteomes" id="UP000029227"/>
    </source>
</evidence>
<keyword evidence="4" id="KW-0732">Signal</keyword>
<dbReference type="InterPro" id="IPR006665">
    <property type="entry name" value="OmpA-like"/>
</dbReference>
<keyword evidence="2" id="KW-0626">Porin</keyword>
<reference evidence="6 7" key="1">
    <citation type="journal article" date="2014" name="Genome Announc.">
        <title>Draft Genome Sequences of Two Vibrionaceae Species, Vibrio ponticus C121 and Photobacterium aphoticum C119, Isolated as Coral Reef Microbiota.</title>
        <authorList>
            <person name="Al-saari N."/>
            <person name="Meirelles P.M."/>
            <person name="Mino S."/>
            <person name="Suda W."/>
            <person name="Oshima K."/>
            <person name="Hattori M."/>
            <person name="Ohkuma M."/>
            <person name="Thompson F.L."/>
            <person name="Gomez-Gil B."/>
            <person name="Sawabe T."/>
            <person name="Sawabe T."/>
        </authorList>
    </citation>
    <scope>NUCLEOTIDE SEQUENCE [LARGE SCALE GENOMIC DNA]</scope>
    <source>
        <strain evidence="6 7">JCM 19237</strain>
    </source>
</reference>
<evidence type="ECO:0000256" key="2">
    <source>
        <dbReference type="ARBA" id="ARBA00023114"/>
    </source>
</evidence>
<dbReference type="STRING" id="754436.JCM19237_1327"/>
<evidence type="ECO:0000313" key="6">
    <source>
        <dbReference type="EMBL" id="GAL04655.1"/>
    </source>
</evidence>
<keyword evidence="2" id="KW-0813">Transport</keyword>
<dbReference type="Proteomes" id="UP000029227">
    <property type="component" value="Unassembled WGS sequence"/>
</dbReference>
<dbReference type="AlphaFoldDB" id="A0A090QNC3"/>
<dbReference type="InterPro" id="IPR000498">
    <property type="entry name" value="OmpA-like_TM_dom"/>
</dbReference>
<name>A0A090QNC3_9GAMM</name>
<dbReference type="PROSITE" id="PS51123">
    <property type="entry name" value="OMPA_2"/>
    <property type="match status" value="1"/>
</dbReference>
<keyword evidence="3" id="KW-0472">Membrane</keyword>
<sequence length="283" mass="30917">MKVKVLAVSIALLISGAAQAATDNPWYAGARLGMSDFSDLGGALQADGNNLAGGLFMGYQSAPWLALEAGYTHLGKTDLKGYAGGYEAHGVDIVGKFSYAMNDDVDLFFKAGSYLYDWNAVGPVQGSDTGLSMTLGAGAEYFFDKNWSSRLEYQYYDNVGGATIHFAGLSFVYHWGAPEPVVIIEPEPVPEPEPVVIPVPEPVMVEVEQVKIVQLDEVKVQVPFAFDGAEFNAQELEKLAPIAQRLQENDTAMVVVVGHADSVVQRNTTRHCQRSVRWLWRRH</sequence>
<feature type="chain" id="PRO_5001863484" evidence="4">
    <location>
        <begin position="21"/>
        <end position="283"/>
    </location>
</feature>
<dbReference type="GO" id="GO:0009279">
    <property type="term" value="C:cell outer membrane"/>
    <property type="evidence" value="ECO:0007669"/>
    <property type="project" value="InterPro"/>
</dbReference>
<dbReference type="eggNOG" id="COG3637">
    <property type="taxonomic scope" value="Bacteria"/>
</dbReference>
<dbReference type="GO" id="GO:0046930">
    <property type="term" value="C:pore complex"/>
    <property type="evidence" value="ECO:0007669"/>
    <property type="project" value="UniProtKB-KW"/>
</dbReference>
<dbReference type="Gene3D" id="2.40.160.20">
    <property type="match status" value="1"/>
</dbReference>
<dbReference type="Pfam" id="PF01389">
    <property type="entry name" value="OmpA_membrane"/>
    <property type="match status" value="1"/>
</dbReference>
<evidence type="ECO:0000256" key="3">
    <source>
        <dbReference type="PROSITE-ProRule" id="PRU00473"/>
    </source>
</evidence>
<dbReference type="SUPFAM" id="SSF103088">
    <property type="entry name" value="OmpA-like"/>
    <property type="match status" value="1"/>
</dbReference>
<accession>A0A090QNC3</accession>
<keyword evidence="2" id="KW-0406">Ion transport</keyword>
<proteinExistence type="inferred from homology"/>
<feature type="domain" description="OmpA-like" evidence="5">
    <location>
        <begin position="211"/>
        <end position="283"/>
    </location>
</feature>
<protein>
    <submittedName>
        <fullName evidence="6">Outer membrane protein A</fullName>
    </submittedName>
</protein>
<keyword evidence="2" id="KW-0812">Transmembrane</keyword>
<evidence type="ECO:0000256" key="4">
    <source>
        <dbReference type="SAM" id="SignalP"/>
    </source>
</evidence>
<dbReference type="InterPro" id="IPR011250">
    <property type="entry name" value="OMP/PagP_B-barrel"/>
</dbReference>
<comment type="similarity">
    <text evidence="1">Belongs to the outer membrane OOP (TC 1.B.6) superfamily. OmpA family.</text>
</comment>
<comment type="caution">
    <text evidence="6">The sequence shown here is derived from an EMBL/GenBank/DDBJ whole genome shotgun (WGS) entry which is preliminary data.</text>
</comment>
<dbReference type="SUPFAM" id="SSF56925">
    <property type="entry name" value="OMPA-like"/>
    <property type="match status" value="1"/>
</dbReference>
<dbReference type="EMBL" id="BBMN01000004">
    <property type="protein sequence ID" value="GAL04655.1"/>
    <property type="molecule type" value="Genomic_DNA"/>
</dbReference>
<evidence type="ECO:0000259" key="5">
    <source>
        <dbReference type="PROSITE" id="PS51123"/>
    </source>
</evidence>
<feature type="signal peptide" evidence="4">
    <location>
        <begin position="1"/>
        <end position="20"/>
    </location>
</feature>
<evidence type="ECO:0000256" key="1">
    <source>
        <dbReference type="ARBA" id="ARBA00005710"/>
    </source>
</evidence>
<dbReference type="InterPro" id="IPR036737">
    <property type="entry name" value="OmpA-like_sf"/>
</dbReference>
<organism evidence="6 7">
    <name type="scientific">Photobacterium aphoticum</name>
    <dbReference type="NCBI Taxonomy" id="754436"/>
    <lineage>
        <taxon>Bacteria</taxon>
        <taxon>Pseudomonadati</taxon>
        <taxon>Pseudomonadota</taxon>
        <taxon>Gammaproteobacteria</taxon>
        <taxon>Vibrionales</taxon>
        <taxon>Vibrionaceae</taxon>
        <taxon>Photobacterium</taxon>
    </lineage>
</organism>
<gene>
    <name evidence="6" type="ORF">JCM19237_1327</name>
</gene>
<dbReference type="GO" id="GO:0015288">
    <property type="term" value="F:porin activity"/>
    <property type="evidence" value="ECO:0007669"/>
    <property type="project" value="UniProtKB-KW"/>
</dbReference>